<dbReference type="Proteomes" id="UP000291144">
    <property type="component" value="Unassembled WGS sequence"/>
</dbReference>
<name>A0A4R0JRP2_9ACTN</name>
<protein>
    <submittedName>
        <fullName evidence="2">Uncharacterized protein</fullName>
    </submittedName>
</protein>
<keyword evidence="3" id="KW-1185">Reference proteome</keyword>
<accession>A0A4R0JRP2</accession>
<comment type="caution">
    <text evidence="2">The sequence shown here is derived from an EMBL/GenBank/DDBJ whole genome shotgun (WGS) entry which is preliminary data.</text>
</comment>
<dbReference type="OrthoDB" id="4247987at2"/>
<dbReference type="EMBL" id="SJKB01000026">
    <property type="protein sequence ID" value="TCC49559.1"/>
    <property type="molecule type" value="Genomic_DNA"/>
</dbReference>
<evidence type="ECO:0000313" key="3">
    <source>
        <dbReference type="Proteomes" id="UP000291144"/>
    </source>
</evidence>
<sequence length="116" mass="12107">MSAKKSATGGREPQRYDIRVRGPIGPTMMQAFPTLTASSRGQDTILTGSLPDQCVLYGIINQLEALGLELLEIRPLPPSHGRPLATQARSHSNAAQAAPTAASATASVSVSVRGRG</sequence>
<proteinExistence type="predicted"/>
<feature type="compositionally biased region" description="Low complexity" evidence="1">
    <location>
        <begin position="90"/>
        <end position="116"/>
    </location>
</feature>
<reference evidence="2 3" key="1">
    <citation type="submission" date="2019-02" db="EMBL/GenBank/DDBJ databases">
        <title>Kribbella capetownensis sp. nov. and Kribbella speibonae sp. nov., isolated from soil.</title>
        <authorList>
            <person name="Curtis S.M."/>
            <person name="Norton I."/>
            <person name="Everest G.J."/>
            <person name="Meyers P.R."/>
        </authorList>
    </citation>
    <scope>NUCLEOTIDE SEQUENCE [LARGE SCALE GENOMIC DNA]</scope>
    <source>
        <strain evidence="2 3">NRRL B-24813</strain>
    </source>
</reference>
<feature type="region of interest" description="Disordered" evidence="1">
    <location>
        <begin position="1"/>
        <end position="29"/>
    </location>
</feature>
<evidence type="ECO:0000313" key="2">
    <source>
        <dbReference type="EMBL" id="TCC49559.1"/>
    </source>
</evidence>
<feature type="region of interest" description="Disordered" evidence="1">
    <location>
        <begin position="77"/>
        <end position="116"/>
    </location>
</feature>
<dbReference type="AlphaFoldDB" id="A0A4R0JRP2"/>
<organism evidence="2 3">
    <name type="scientific">Kribbella pittospori</name>
    <dbReference type="NCBI Taxonomy" id="722689"/>
    <lineage>
        <taxon>Bacteria</taxon>
        <taxon>Bacillati</taxon>
        <taxon>Actinomycetota</taxon>
        <taxon>Actinomycetes</taxon>
        <taxon>Propionibacteriales</taxon>
        <taxon>Kribbellaceae</taxon>
        <taxon>Kribbella</taxon>
    </lineage>
</organism>
<evidence type="ECO:0000256" key="1">
    <source>
        <dbReference type="SAM" id="MobiDB-lite"/>
    </source>
</evidence>
<gene>
    <name evidence="2" type="ORF">E0H73_42185</name>
</gene>
<dbReference type="RefSeq" id="WP_131366348.1">
    <property type="nucleotide sequence ID" value="NZ_SJKB01000026.1"/>
</dbReference>